<gene>
    <name evidence="8" type="ORF">BaRGS_00004341</name>
</gene>
<dbReference type="Pfam" id="PF00069">
    <property type="entry name" value="Pkinase"/>
    <property type="match status" value="1"/>
</dbReference>
<protein>
    <recommendedName>
        <fullName evidence="7">Protein kinase domain-containing protein</fullName>
    </recommendedName>
</protein>
<dbReference type="GO" id="GO:0004674">
    <property type="term" value="F:protein serine/threonine kinase activity"/>
    <property type="evidence" value="ECO:0007669"/>
    <property type="project" value="UniProtKB-KW"/>
</dbReference>
<dbReference type="AlphaFoldDB" id="A0ABD0LY56"/>
<dbReference type="PROSITE" id="PS50011">
    <property type="entry name" value="PROTEIN_KINASE_DOM"/>
    <property type="match status" value="1"/>
</dbReference>
<dbReference type="InterPro" id="IPR000719">
    <property type="entry name" value="Prot_kinase_dom"/>
</dbReference>
<feature type="region of interest" description="Disordered" evidence="6">
    <location>
        <begin position="443"/>
        <end position="465"/>
    </location>
</feature>
<keyword evidence="2" id="KW-0808">Transferase</keyword>
<keyword evidence="5" id="KW-0067">ATP-binding</keyword>
<dbReference type="PANTHER" id="PTHR24345:SF91">
    <property type="entry name" value="SERINE_THREONINE-PROTEIN KINASE PLK4"/>
    <property type="match status" value="1"/>
</dbReference>
<feature type="non-terminal residue" evidence="8">
    <location>
        <position position="492"/>
    </location>
</feature>
<keyword evidence="3" id="KW-0547">Nucleotide-binding</keyword>
<evidence type="ECO:0000256" key="5">
    <source>
        <dbReference type="ARBA" id="ARBA00022840"/>
    </source>
</evidence>
<evidence type="ECO:0000313" key="8">
    <source>
        <dbReference type="EMBL" id="KAK7504475.1"/>
    </source>
</evidence>
<evidence type="ECO:0000256" key="2">
    <source>
        <dbReference type="ARBA" id="ARBA00022679"/>
    </source>
</evidence>
<feature type="domain" description="Protein kinase" evidence="7">
    <location>
        <begin position="46"/>
        <end position="308"/>
    </location>
</feature>
<reference evidence="8 9" key="1">
    <citation type="journal article" date="2023" name="Sci. Data">
        <title>Genome assembly of the Korean intertidal mud-creeper Batillaria attramentaria.</title>
        <authorList>
            <person name="Patra A.K."/>
            <person name="Ho P.T."/>
            <person name="Jun S."/>
            <person name="Lee S.J."/>
            <person name="Kim Y."/>
            <person name="Won Y.J."/>
        </authorList>
    </citation>
    <scope>NUCLEOTIDE SEQUENCE [LARGE SCALE GENOMIC DNA]</scope>
    <source>
        <strain evidence="8">Wonlab-2016</strain>
    </source>
</reference>
<dbReference type="GO" id="GO:0005524">
    <property type="term" value="F:ATP binding"/>
    <property type="evidence" value="ECO:0007669"/>
    <property type="project" value="UniProtKB-KW"/>
</dbReference>
<comment type="caution">
    <text evidence="8">The sequence shown here is derived from an EMBL/GenBank/DDBJ whole genome shotgun (WGS) entry which is preliminary data.</text>
</comment>
<organism evidence="8 9">
    <name type="scientific">Batillaria attramentaria</name>
    <dbReference type="NCBI Taxonomy" id="370345"/>
    <lineage>
        <taxon>Eukaryota</taxon>
        <taxon>Metazoa</taxon>
        <taxon>Spiralia</taxon>
        <taxon>Lophotrochozoa</taxon>
        <taxon>Mollusca</taxon>
        <taxon>Gastropoda</taxon>
        <taxon>Caenogastropoda</taxon>
        <taxon>Sorbeoconcha</taxon>
        <taxon>Cerithioidea</taxon>
        <taxon>Batillariidae</taxon>
        <taxon>Batillaria</taxon>
    </lineage>
</organism>
<evidence type="ECO:0000259" key="7">
    <source>
        <dbReference type="PROSITE" id="PS50011"/>
    </source>
</evidence>
<dbReference type="SUPFAM" id="SSF56112">
    <property type="entry name" value="Protein kinase-like (PK-like)"/>
    <property type="match status" value="1"/>
</dbReference>
<dbReference type="Gene3D" id="1.10.510.10">
    <property type="entry name" value="Transferase(Phosphotransferase) domain 1"/>
    <property type="match status" value="1"/>
</dbReference>
<proteinExistence type="predicted"/>
<dbReference type="InterPro" id="IPR011009">
    <property type="entry name" value="Kinase-like_dom_sf"/>
</dbReference>
<keyword evidence="4" id="KW-0418">Kinase</keyword>
<evidence type="ECO:0000256" key="4">
    <source>
        <dbReference type="ARBA" id="ARBA00022777"/>
    </source>
</evidence>
<dbReference type="Proteomes" id="UP001519460">
    <property type="component" value="Unassembled WGS sequence"/>
</dbReference>
<evidence type="ECO:0000256" key="1">
    <source>
        <dbReference type="ARBA" id="ARBA00022527"/>
    </source>
</evidence>
<keyword evidence="1" id="KW-0723">Serine/threonine-protein kinase</keyword>
<dbReference type="EMBL" id="JACVVK020000015">
    <property type="protein sequence ID" value="KAK7504475.1"/>
    <property type="molecule type" value="Genomic_DNA"/>
</dbReference>
<accession>A0ABD0LY56</accession>
<sequence>METDAFFPMRRSLSNIAAPADVVTVEVPRAPAPFRIHKNACKRRGYRLIQLAGRGMVSSVYQAENLREVDSKGTPAKEAVKVYEWQLMKGDYQRIELARLLLLYKQMPYHPNILRIRKHFSDGDAEYAVTEWCPLGSLAWVVRPEHGVFRRGMAEDSAREIFLQICSGLQHLHCHGVPHGHLTCENVVVDKDYGVKLADYGHVPAACNVPTLSPVQLLYTAPELLQKQPFSEFAGDVWSLGVVLYTILNGGTPYSDDDLQKASAGHGLPALVFRSSLSYLCTQFVRRILTYTPFMRPTLKELLEDPWIVGGNPPMAETLLGKPHVGIESMKFVETMKRSPTPFQHKPDPRPPAVYLPGTTIPIVATIQPDPVHPKGKLLIGAPQPRTWRQAYDSMLCVECRRKREQSKDFSALFPTYTNTFGKLQKTAPRLASMMSAGGGIPGLRRGLSLEPDSPRAPSSSPKNWDAAVAQSEKTRKDFFVYYGGTVPATCT</sequence>
<keyword evidence="9" id="KW-1185">Reference proteome</keyword>
<evidence type="ECO:0000256" key="6">
    <source>
        <dbReference type="SAM" id="MobiDB-lite"/>
    </source>
</evidence>
<dbReference type="PANTHER" id="PTHR24345">
    <property type="entry name" value="SERINE/THREONINE-PROTEIN KINASE PLK"/>
    <property type="match status" value="1"/>
</dbReference>
<evidence type="ECO:0000313" key="9">
    <source>
        <dbReference type="Proteomes" id="UP001519460"/>
    </source>
</evidence>
<name>A0ABD0LY56_9CAEN</name>
<evidence type="ECO:0000256" key="3">
    <source>
        <dbReference type="ARBA" id="ARBA00022741"/>
    </source>
</evidence>